<dbReference type="EMBL" id="MGDI01000011">
    <property type="protein sequence ID" value="OGL54477.1"/>
    <property type="molecule type" value="Genomic_DNA"/>
</dbReference>
<comment type="caution">
    <text evidence="1">The sequence shown here is derived from an EMBL/GenBank/DDBJ whole genome shotgun (WGS) entry which is preliminary data.</text>
</comment>
<sequence length="254" mass="29675">MLYPLIKRRELEVLNNKSLKYPLAVAEKDYFLAIVSKIIYDSSLRDKLVFKGGTAIHHCYLQQSRFSEDLDFSSLDKSITLEEVKTLLHSQDFLEVKKDYVSKATIKIERLKYSGLLGLPNSLKVEIDFIQNVILPAKEVEYKNVWGVKTNVKVMDIKEVCAEKIRAANDRARYRDFYDLVLLFNNFNFDLKEIVELMRQKEIRNPITQEGILRNWGVVKKEKETGLERIYYSKEVSESSVEALIKKLKINLKK</sequence>
<protein>
    <recommendedName>
        <fullName evidence="3">Nucleotidyltransferase</fullName>
    </recommendedName>
</protein>
<accession>A0A1F7SMP3</accession>
<dbReference type="Proteomes" id="UP000178082">
    <property type="component" value="Unassembled WGS sequence"/>
</dbReference>
<gene>
    <name evidence="1" type="ORF">A3G31_09950</name>
</gene>
<reference evidence="1 2" key="1">
    <citation type="journal article" date="2016" name="Nat. Commun.">
        <title>Thousands of microbial genomes shed light on interconnected biogeochemical processes in an aquifer system.</title>
        <authorList>
            <person name="Anantharaman K."/>
            <person name="Brown C.T."/>
            <person name="Hug L.A."/>
            <person name="Sharon I."/>
            <person name="Castelle C.J."/>
            <person name="Probst A.J."/>
            <person name="Thomas B.C."/>
            <person name="Singh A."/>
            <person name="Wilkins M.J."/>
            <person name="Karaoz U."/>
            <person name="Brodie E.L."/>
            <person name="Williams K.H."/>
            <person name="Hubbard S.S."/>
            <person name="Banfield J.F."/>
        </authorList>
    </citation>
    <scope>NUCLEOTIDE SEQUENCE [LARGE SCALE GENOMIC DNA]</scope>
</reference>
<dbReference type="AlphaFoldDB" id="A0A1F7SMP3"/>
<dbReference type="STRING" id="1817883.A3G31_09950"/>
<dbReference type="Gene3D" id="3.10.450.620">
    <property type="entry name" value="JHP933, nucleotidyltransferase-like core domain"/>
    <property type="match status" value="1"/>
</dbReference>
<dbReference type="InterPro" id="IPR014942">
    <property type="entry name" value="AbiEii"/>
</dbReference>
<evidence type="ECO:0008006" key="3">
    <source>
        <dbReference type="Google" id="ProtNLM"/>
    </source>
</evidence>
<evidence type="ECO:0000313" key="1">
    <source>
        <dbReference type="EMBL" id="OGL54477.1"/>
    </source>
</evidence>
<proteinExistence type="predicted"/>
<evidence type="ECO:0000313" key="2">
    <source>
        <dbReference type="Proteomes" id="UP000178082"/>
    </source>
</evidence>
<organism evidence="1 2">
    <name type="scientific">Candidatus Schekmanbacteria bacterium RIFCSPLOWO2_12_FULL_38_15</name>
    <dbReference type="NCBI Taxonomy" id="1817883"/>
    <lineage>
        <taxon>Bacteria</taxon>
        <taxon>Candidatus Schekmaniibacteriota</taxon>
    </lineage>
</organism>
<name>A0A1F7SMP3_9BACT</name>
<dbReference type="Pfam" id="PF08843">
    <property type="entry name" value="AbiEii"/>
    <property type="match status" value="1"/>
</dbReference>